<feature type="compositionally biased region" description="Low complexity" evidence="1">
    <location>
        <begin position="138"/>
        <end position="159"/>
    </location>
</feature>
<dbReference type="Proteomes" id="UP001300763">
    <property type="component" value="Unassembled WGS sequence"/>
</dbReference>
<reference evidence="2 3" key="1">
    <citation type="submission" date="2023-02" db="EMBL/GenBank/DDBJ databases">
        <title>Genome sequencing required for Actinomycetospora new species description.</title>
        <authorList>
            <person name="Saimee Y."/>
            <person name="Duangmal K."/>
        </authorList>
    </citation>
    <scope>NUCLEOTIDE SEQUENCE [LARGE SCALE GENOMIC DNA]</scope>
    <source>
        <strain evidence="2 3">DW7H6</strain>
    </source>
</reference>
<comment type="caution">
    <text evidence="2">The sequence shown here is derived from an EMBL/GenBank/DDBJ whole genome shotgun (WGS) entry which is preliminary data.</text>
</comment>
<sequence>MDLHHTVVELEVLLARIGRGELDPDWSGTGTWDTRRQQLLVDTVVRSWPIPPLVIASGEEREVVLDGRERLRALWRFVRDDLPFAGRPAPGGEYLEQLDGMRHAELPERFRLRLRRYGVPVVRVPAVDDAEVRELMSRWSPARPSPGPSAAAPEAPSEPDVGPRPTPRPEVVIPPASREIPVVPTVPPPPPPREAPNLPAVPAGSEPTGAFDQPTIPEQPVARARQESSLFDGGPEETAFRSEPPNRTRGAHRRPADDEPIFDELSAWFLDAGTAPAQDDPAWASPADGGYDAARSALHAPTPELTAAGLPIREPAARLAPGTIRPPVRARPPRPADPRLVGDHLARLRDGTAAARQDLSGGTAVSGC</sequence>
<evidence type="ECO:0000313" key="2">
    <source>
        <dbReference type="EMBL" id="MDD7964894.1"/>
    </source>
</evidence>
<dbReference type="PANTHER" id="PTHR39639">
    <property type="entry name" value="CHROMOSOME 16, WHOLE GENOME SHOTGUN SEQUENCE"/>
    <property type="match status" value="1"/>
</dbReference>
<evidence type="ECO:0008006" key="4">
    <source>
        <dbReference type="Google" id="ProtNLM"/>
    </source>
</evidence>
<organism evidence="2 3">
    <name type="scientific">Actinomycetospora lemnae</name>
    <dbReference type="NCBI Taxonomy" id="3019891"/>
    <lineage>
        <taxon>Bacteria</taxon>
        <taxon>Bacillati</taxon>
        <taxon>Actinomycetota</taxon>
        <taxon>Actinomycetes</taxon>
        <taxon>Pseudonocardiales</taxon>
        <taxon>Pseudonocardiaceae</taxon>
        <taxon>Actinomycetospora</taxon>
    </lineage>
</organism>
<evidence type="ECO:0000313" key="3">
    <source>
        <dbReference type="Proteomes" id="UP001300763"/>
    </source>
</evidence>
<accession>A0ABT5SQ37</accession>
<dbReference type="PANTHER" id="PTHR39639:SF1">
    <property type="entry name" value="DUF262 DOMAIN-CONTAINING PROTEIN"/>
    <property type="match status" value="1"/>
</dbReference>
<protein>
    <recommendedName>
        <fullName evidence="4">DUF262 domain-containing protein</fullName>
    </recommendedName>
</protein>
<feature type="region of interest" description="Disordered" evidence="1">
    <location>
        <begin position="138"/>
        <end position="341"/>
    </location>
</feature>
<evidence type="ECO:0000256" key="1">
    <source>
        <dbReference type="SAM" id="MobiDB-lite"/>
    </source>
</evidence>
<dbReference type="RefSeq" id="WP_274199421.1">
    <property type="nucleotide sequence ID" value="NZ_JAQZAO010000002.1"/>
</dbReference>
<feature type="compositionally biased region" description="Pro residues" evidence="1">
    <location>
        <begin position="184"/>
        <end position="194"/>
    </location>
</feature>
<dbReference type="EMBL" id="JAQZAO010000002">
    <property type="protein sequence ID" value="MDD7964894.1"/>
    <property type="molecule type" value="Genomic_DNA"/>
</dbReference>
<name>A0ABT5SQ37_9PSEU</name>
<keyword evidence="3" id="KW-1185">Reference proteome</keyword>
<proteinExistence type="predicted"/>
<gene>
    <name evidence="2" type="ORF">PGB27_05975</name>
</gene>